<dbReference type="EMBL" id="DWZA01000092">
    <property type="protein sequence ID" value="HJA71994.1"/>
    <property type="molecule type" value="Genomic_DNA"/>
</dbReference>
<evidence type="ECO:0000313" key="8">
    <source>
        <dbReference type="Proteomes" id="UP000823900"/>
    </source>
</evidence>
<keyword evidence="5 6" id="KW-0472">Membrane</keyword>
<dbReference type="InterPro" id="IPR002293">
    <property type="entry name" value="AA/rel_permease1"/>
</dbReference>
<keyword evidence="3 6" id="KW-0812">Transmembrane</keyword>
<feature type="transmembrane region" description="Helical" evidence="6">
    <location>
        <begin position="196"/>
        <end position="217"/>
    </location>
</feature>
<comment type="caution">
    <text evidence="7">The sequence shown here is derived from an EMBL/GenBank/DDBJ whole genome shotgun (WGS) entry which is preliminary data.</text>
</comment>
<reference evidence="7" key="1">
    <citation type="journal article" date="2021" name="PeerJ">
        <title>Extensive microbial diversity within the chicken gut microbiome revealed by metagenomics and culture.</title>
        <authorList>
            <person name="Gilroy R."/>
            <person name="Ravi A."/>
            <person name="Getino M."/>
            <person name="Pursley I."/>
            <person name="Horton D.L."/>
            <person name="Alikhan N.F."/>
            <person name="Baker D."/>
            <person name="Gharbi K."/>
            <person name="Hall N."/>
            <person name="Watson M."/>
            <person name="Adriaenssens E.M."/>
            <person name="Foster-Nyarko E."/>
            <person name="Jarju S."/>
            <person name="Secka A."/>
            <person name="Antonio M."/>
            <person name="Oren A."/>
            <person name="Chaudhuri R.R."/>
            <person name="La Ragione R."/>
            <person name="Hildebrand F."/>
            <person name="Pallen M.J."/>
        </authorList>
    </citation>
    <scope>NUCLEOTIDE SEQUENCE</scope>
    <source>
        <strain evidence="7">CHK178-16964</strain>
    </source>
</reference>
<evidence type="ECO:0000256" key="1">
    <source>
        <dbReference type="ARBA" id="ARBA00004651"/>
    </source>
</evidence>
<name>A0A9D2KPA9_9FIRM</name>
<dbReference type="InterPro" id="IPR050367">
    <property type="entry name" value="APC_superfamily"/>
</dbReference>
<dbReference type="AlphaFoldDB" id="A0A9D2KPA9"/>
<reference evidence="7" key="2">
    <citation type="submission" date="2021-04" db="EMBL/GenBank/DDBJ databases">
        <authorList>
            <person name="Gilroy R."/>
        </authorList>
    </citation>
    <scope>NUCLEOTIDE SEQUENCE</scope>
    <source>
        <strain evidence="7">CHK178-16964</strain>
    </source>
</reference>
<evidence type="ECO:0000256" key="3">
    <source>
        <dbReference type="ARBA" id="ARBA00022692"/>
    </source>
</evidence>
<organism evidence="7 8">
    <name type="scientific">Candidatus Lachnoclostridium stercoravium</name>
    <dbReference type="NCBI Taxonomy" id="2838633"/>
    <lineage>
        <taxon>Bacteria</taxon>
        <taxon>Bacillati</taxon>
        <taxon>Bacillota</taxon>
        <taxon>Clostridia</taxon>
        <taxon>Lachnospirales</taxon>
        <taxon>Lachnospiraceae</taxon>
    </lineage>
</organism>
<feature type="transmembrane region" description="Helical" evidence="6">
    <location>
        <begin position="229"/>
        <end position="253"/>
    </location>
</feature>
<feature type="transmembrane region" description="Helical" evidence="6">
    <location>
        <begin position="51"/>
        <end position="72"/>
    </location>
</feature>
<comment type="subcellular location">
    <subcellularLocation>
        <location evidence="1">Cell membrane</location>
        <topology evidence="1">Multi-pass membrane protein</topology>
    </subcellularLocation>
</comment>
<feature type="transmembrane region" description="Helical" evidence="6">
    <location>
        <begin position="93"/>
        <end position="118"/>
    </location>
</feature>
<dbReference type="PANTHER" id="PTHR42770:SF7">
    <property type="entry name" value="MEMBRANE PROTEIN"/>
    <property type="match status" value="1"/>
</dbReference>
<evidence type="ECO:0000256" key="6">
    <source>
        <dbReference type="SAM" id="Phobius"/>
    </source>
</evidence>
<sequence length="285" mass="30518">MEEKARHESARTASGALGKWDLLALSIGYVIGAGVVTMVGQAIGLTGRSAWLAYLVAILLGTFINIPYLFLTGTACFSGGPYNLIASLTNEKLGGIYVTAFIAQCIGLSLYGVSFGMYAKSLWPSINDKAVSICFMLFIYVVNLLGVSIMAKLQKLMTALLLAALLIFVIFGLPGVDPAIFDFSDPEFMTDGMDGFITAVFLLIFTATAYNMVMNYGRSAKNGKRDIPWAIIATVPVIMVVYVGVAIVNAGAFPLEKTANQPLTGVAQAILPHPVFILNYSRNSI</sequence>
<keyword evidence="4 6" id="KW-1133">Transmembrane helix</keyword>
<dbReference type="GO" id="GO:0005886">
    <property type="term" value="C:plasma membrane"/>
    <property type="evidence" value="ECO:0007669"/>
    <property type="project" value="UniProtKB-SubCell"/>
</dbReference>
<evidence type="ECO:0000256" key="5">
    <source>
        <dbReference type="ARBA" id="ARBA00023136"/>
    </source>
</evidence>
<dbReference type="PANTHER" id="PTHR42770">
    <property type="entry name" value="AMINO ACID TRANSPORTER-RELATED"/>
    <property type="match status" value="1"/>
</dbReference>
<feature type="transmembrane region" description="Helical" evidence="6">
    <location>
        <begin position="20"/>
        <end position="45"/>
    </location>
</feature>
<evidence type="ECO:0000256" key="2">
    <source>
        <dbReference type="ARBA" id="ARBA00022475"/>
    </source>
</evidence>
<feature type="transmembrane region" description="Helical" evidence="6">
    <location>
        <begin position="156"/>
        <end position="176"/>
    </location>
</feature>
<dbReference type="Proteomes" id="UP000823900">
    <property type="component" value="Unassembled WGS sequence"/>
</dbReference>
<dbReference type="GO" id="GO:0022857">
    <property type="term" value="F:transmembrane transporter activity"/>
    <property type="evidence" value="ECO:0007669"/>
    <property type="project" value="InterPro"/>
</dbReference>
<proteinExistence type="predicted"/>
<dbReference type="Pfam" id="PF13520">
    <property type="entry name" value="AA_permease_2"/>
    <property type="match status" value="1"/>
</dbReference>
<feature type="transmembrane region" description="Helical" evidence="6">
    <location>
        <begin position="130"/>
        <end position="149"/>
    </location>
</feature>
<evidence type="ECO:0000256" key="4">
    <source>
        <dbReference type="ARBA" id="ARBA00022989"/>
    </source>
</evidence>
<evidence type="ECO:0000313" key="7">
    <source>
        <dbReference type="EMBL" id="HJA71994.1"/>
    </source>
</evidence>
<accession>A0A9D2KPA9</accession>
<gene>
    <name evidence="7" type="ORF">IAA07_10560</name>
</gene>
<dbReference type="Gene3D" id="1.20.1740.10">
    <property type="entry name" value="Amino acid/polyamine transporter I"/>
    <property type="match status" value="1"/>
</dbReference>
<protein>
    <submittedName>
        <fullName evidence="7">APC family permease</fullName>
    </submittedName>
</protein>
<keyword evidence="2" id="KW-1003">Cell membrane</keyword>